<organism evidence="2 3">
    <name type="scientific">Eumeta variegata</name>
    <name type="common">Bagworm moth</name>
    <name type="synonym">Eumeta japonica</name>
    <dbReference type="NCBI Taxonomy" id="151549"/>
    <lineage>
        <taxon>Eukaryota</taxon>
        <taxon>Metazoa</taxon>
        <taxon>Ecdysozoa</taxon>
        <taxon>Arthropoda</taxon>
        <taxon>Hexapoda</taxon>
        <taxon>Insecta</taxon>
        <taxon>Pterygota</taxon>
        <taxon>Neoptera</taxon>
        <taxon>Endopterygota</taxon>
        <taxon>Lepidoptera</taxon>
        <taxon>Glossata</taxon>
        <taxon>Ditrysia</taxon>
        <taxon>Tineoidea</taxon>
        <taxon>Psychidae</taxon>
        <taxon>Oiketicinae</taxon>
        <taxon>Eumeta</taxon>
    </lineage>
</organism>
<sequence length="83" mass="9495">SEFEEHKTDLAREIATLKKCLETTNANRNSELIQKLKDERAALTDRIQSLEQELLTAKNKANTNAVDDKDQASILFLVYLFVK</sequence>
<gene>
    <name evidence="2" type="ORF">EVAR_94942_1</name>
</gene>
<keyword evidence="3" id="KW-1185">Reference proteome</keyword>
<dbReference type="OrthoDB" id="2020852at2759"/>
<name>A0A4C1UUX2_EUMVA</name>
<feature type="coiled-coil region" evidence="1">
    <location>
        <begin position="26"/>
        <end position="60"/>
    </location>
</feature>
<accession>A0A4C1UUX2</accession>
<evidence type="ECO:0000313" key="2">
    <source>
        <dbReference type="EMBL" id="GBP30099.1"/>
    </source>
</evidence>
<keyword evidence="1" id="KW-0175">Coiled coil</keyword>
<reference evidence="2 3" key="1">
    <citation type="journal article" date="2019" name="Commun. Biol.">
        <title>The bagworm genome reveals a unique fibroin gene that provides high tensile strength.</title>
        <authorList>
            <person name="Kono N."/>
            <person name="Nakamura H."/>
            <person name="Ohtoshi R."/>
            <person name="Tomita M."/>
            <person name="Numata K."/>
            <person name="Arakawa K."/>
        </authorList>
    </citation>
    <scope>NUCLEOTIDE SEQUENCE [LARGE SCALE GENOMIC DNA]</scope>
</reference>
<dbReference type="EMBL" id="BGZK01000229">
    <property type="protein sequence ID" value="GBP30099.1"/>
    <property type="molecule type" value="Genomic_DNA"/>
</dbReference>
<evidence type="ECO:0000313" key="3">
    <source>
        <dbReference type="Proteomes" id="UP000299102"/>
    </source>
</evidence>
<protein>
    <submittedName>
        <fullName evidence="2">Uncharacterized protein</fullName>
    </submittedName>
</protein>
<comment type="caution">
    <text evidence="2">The sequence shown here is derived from an EMBL/GenBank/DDBJ whole genome shotgun (WGS) entry which is preliminary data.</text>
</comment>
<evidence type="ECO:0000256" key="1">
    <source>
        <dbReference type="SAM" id="Coils"/>
    </source>
</evidence>
<proteinExistence type="predicted"/>
<dbReference type="AlphaFoldDB" id="A0A4C1UUX2"/>
<feature type="non-terminal residue" evidence="2">
    <location>
        <position position="1"/>
    </location>
</feature>
<dbReference type="Proteomes" id="UP000299102">
    <property type="component" value="Unassembled WGS sequence"/>
</dbReference>